<keyword evidence="4" id="KW-1185">Reference proteome</keyword>
<evidence type="ECO:0000256" key="1">
    <source>
        <dbReference type="SAM" id="MobiDB-lite"/>
    </source>
</evidence>
<sequence>MLQNRDREILNYRHFRVEIPISKLKKSILFQFKFNLFLFAALSQIQKLTRDRVVFLTRVKKKSRESNGNILKEVKECVELYKHLLLFSTENLRSARLAECYMMFTNVKASKVQRYFAEHTEADFAQADAISPTGISLPAVPMPTELDLHGAMEPQLRKLGMPTRLENGGRRRLGGHFADDRPNASGIALHGAMDPQLRNLCMPTRLENGAIELLEEFTVCKTGDQLSADQARILKQFGHRLAHSATREAGYGEAGDGEAGCGVQGGGGRGSGVWGGEEAGDREAGCGEAGYGEAGDGEAGCGEARYGEAGYGEAGDGEAGYGEAGDGEAGYGEAWDGEAGTGKRGTGKRGAGRRGTGRRGTGRRATGKRGAGYKEAGDGEAGCGEARRRGTGKLGLYWLGTLARRFASLRSSLAHLEGQTLRARQFN</sequence>
<evidence type="ECO:0000313" key="3">
    <source>
        <dbReference type="EMBL" id="KAL3068887.1"/>
    </source>
</evidence>
<evidence type="ECO:0000259" key="2">
    <source>
        <dbReference type="Pfam" id="PF17777"/>
    </source>
</evidence>
<proteinExistence type="predicted"/>
<comment type="caution">
    <text evidence="3">The sequence shown here is derived from an EMBL/GenBank/DDBJ whole genome shotgun (WGS) entry which is preliminary data.</text>
</comment>
<dbReference type="AlphaFoldDB" id="A0ABD2HPD7"/>
<dbReference type="Gene3D" id="3.90.105.20">
    <property type="match status" value="2"/>
</dbReference>
<dbReference type="EMBL" id="JBICCN010000436">
    <property type="protein sequence ID" value="KAL3068887.1"/>
    <property type="molecule type" value="Genomic_DNA"/>
</dbReference>
<accession>A0ABD2HPD7</accession>
<reference evidence="3 4" key="1">
    <citation type="submission" date="2024-10" db="EMBL/GenBank/DDBJ databases">
        <authorList>
            <person name="Kim D."/>
        </authorList>
    </citation>
    <scope>NUCLEOTIDE SEQUENCE [LARGE SCALE GENOMIC DNA]</scope>
    <source>
        <strain evidence="3">Taebaek</strain>
    </source>
</reference>
<dbReference type="InterPro" id="IPR051742">
    <property type="entry name" value="Ribosome_Assembly_uL10"/>
</dbReference>
<feature type="region of interest" description="Disordered" evidence="1">
    <location>
        <begin position="317"/>
        <end position="385"/>
    </location>
</feature>
<dbReference type="Pfam" id="PF17777">
    <property type="entry name" value="RL10P_insert"/>
    <property type="match status" value="1"/>
</dbReference>
<name>A0ABD2HPD7_HETSC</name>
<feature type="compositionally biased region" description="Gly residues" evidence="1">
    <location>
        <begin position="317"/>
        <end position="330"/>
    </location>
</feature>
<feature type="compositionally biased region" description="Basic residues" evidence="1">
    <location>
        <begin position="345"/>
        <end position="367"/>
    </location>
</feature>
<dbReference type="Proteomes" id="UP001620645">
    <property type="component" value="Unassembled WGS sequence"/>
</dbReference>
<dbReference type="InterPro" id="IPR040637">
    <property type="entry name" value="Ribosomal_uL10-like_insert"/>
</dbReference>
<organism evidence="3 4">
    <name type="scientific">Heterodera schachtii</name>
    <name type="common">Sugarbeet cyst nematode worm</name>
    <name type="synonym">Tylenchus schachtii</name>
    <dbReference type="NCBI Taxonomy" id="97005"/>
    <lineage>
        <taxon>Eukaryota</taxon>
        <taxon>Metazoa</taxon>
        <taxon>Ecdysozoa</taxon>
        <taxon>Nematoda</taxon>
        <taxon>Chromadorea</taxon>
        <taxon>Rhabditida</taxon>
        <taxon>Tylenchina</taxon>
        <taxon>Tylenchomorpha</taxon>
        <taxon>Tylenchoidea</taxon>
        <taxon>Heteroderidae</taxon>
        <taxon>Heteroderinae</taxon>
        <taxon>Heterodera</taxon>
    </lineage>
</organism>
<dbReference type="PANTHER" id="PTHR45841:SF1">
    <property type="entry name" value="MRNA TURNOVER PROTEIN 4 HOMOLOG"/>
    <property type="match status" value="1"/>
</dbReference>
<feature type="domain" description="Large ribosomal subunit protein uL10-like insertion" evidence="2">
    <location>
        <begin position="191"/>
        <end position="238"/>
    </location>
</feature>
<evidence type="ECO:0000313" key="4">
    <source>
        <dbReference type="Proteomes" id="UP001620645"/>
    </source>
</evidence>
<gene>
    <name evidence="3" type="ORF">niasHS_016401</name>
</gene>
<protein>
    <recommendedName>
        <fullName evidence="2">Large ribosomal subunit protein uL10-like insertion domain-containing protein</fullName>
    </recommendedName>
</protein>
<dbReference type="PANTHER" id="PTHR45841">
    <property type="entry name" value="MRNA TURNOVER PROTEIN 4 MRTO4"/>
    <property type="match status" value="1"/>
</dbReference>
<dbReference type="InterPro" id="IPR043164">
    <property type="entry name" value="Ribosomal_uL10-like_insert_sf"/>
</dbReference>